<evidence type="ECO:0000256" key="1">
    <source>
        <dbReference type="SAM" id="MobiDB-lite"/>
    </source>
</evidence>
<gene>
    <name evidence="2" type="ORF">GCM10011517_32610</name>
</gene>
<dbReference type="AlphaFoldDB" id="A0A917ANQ5"/>
<dbReference type="OrthoDB" id="7867680at2"/>
<reference evidence="2" key="1">
    <citation type="journal article" date="2014" name="Int. J. Syst. Evol. Microbiol.">
        <title>Complete genome sequence of Corynebacterium casei LMG S-19264T (=DSM 44701T), isolated from a smear-ripened cheese.</title>
        <authorList>
            <consortium name="US DOE Joint Genome Institute (JGI-PGF)"/>
            <person name="Walter F."/>
            <person name="Albersmeier A."/>
            <person name="Kalinowski J."/>
            <person name="Ruckert C."/>
        </authorList>
    </citation>
    <scope>NUCLEOTIDE SEQUENCE</scope>
    <source>
        <strain evidence="2">CGMCC 1.16012</strain>
    </source>
</reference>
<dbReference type="RefSeq" id="WP_095595279.1">
    <property type="nucleotide sequence ID" value="NZ_BMKN01000003.1"/>
</dbReference>
<proteinExistence type="predicted"/>
<reference evidence="2" key="2">
    <citation type="submission" date="2020-09" db="EMBL/GenBank/DDBJ databases">
        <authorList>
            <person name="Sun Q."/>
            <person name="Zhou Y."/>
        </authorList>
    </citation>
    <scope>NUCLEOTIDE SEQUENCE</scope>
    <source>
        <strain evidence="2">CGMCC 1.16012</strain>
    </source>
</reference>
<evidence type="ECO:0000313" key="2">
    <source>
        <dbReference type="EMBL" id="GGE62396.1"/>
    </source>
</evidence>
<sequence>MTLYEAQDQVSAAIKSLTAVRDALGQKLSKPGLDLQDPDNETRRLSDLHDRVARAIQAYK</sequence>
<name>A0A917ANQ5_9RHOB</name>
<feature type="region of interest" description="Disordered" evidence="1">
    <location>
        <begin position="29"/>
        <end position="48"/>
    </location>
</feature>
<dbReference type="Proteomes" id="UP000606730">
    <property type="component" value="Unassembled WGS sequence"/>
</dbReference>
<organism evidence="2 3">
    <name type="scientific">Actibacterium pelagium</name>
    <dbReference type="NCBI Taxonomy" id="2029103"/>
    <lineage>
        <taxon>Bacteria</taxon>
        <taxon>Pseudomonadati</taxon>
        <taxon>Pseudomonadota</taxon>
        <taxon>Alphaproteobacteria</taxon>
        <taxon>Rhodobacterales</taxon>
        <taxon>Roseobacteraceae</taxon>
        <taxon>Actibacterium</taxon>
    </lineage>
</organism>
<evidence type="ECO:0000313" key="3">
    <source>
        <dbReference type="Proteomes" id="UP000606730"/>
    </source>
</evidence>
<dbReference type="EMBL" id="BMKN01000003">
    <property type="protein sequence ID" value="GGE62396.1"/>
    <property type="molecule type" value="Genomic_DNA"/>
</dbReference>
<protein>
    <submittedName>
        <fullName evidence="2">Uncharacterized protein</fullName>
    </submittedName>
</protein>
<accession>A0A917ANQ5</accession>
<comment type="caution">
    <text evidence="2">The sequence shown here is derived from an EMBL/GenBank/DDBJ whole genome shotgun (WGS) entry which is preliminary data.</text>
</comment>
<keyword evidence="3" id="KW-1185">Reference proteome</keyword>